<accession>W7EYK3</accession>
<reference evidence="1 2" key="1">
    <citation type="journal article" date="2013" name="PLoS Genet.">
        <title>Comparative genome structure, secondary metabolite, and effector coding capacity across Cochliobolus pathogens.</title>
        <authorList>
            <person name="Condon B.J."/>
            <person name="Leng Y."/>
            <person name="Wu D."/>
            <person name="Bushley K.E."/>
            <person name="Ohm R.A."/>
            <person name="Otillar R."/>
            <person name="Martin J."/>
            <person name="Schackwitz W."/>
            <person name="Grimwood J."/>
            <person name="MohdZainudin N."/>
            <person name="Xue C."/>
            <person name="Wang R."/>
            <person name="Manning V.A."/>
            <person name="Dhillon B."/>
            <person name="Tu Z.J."/>
            <person name="Steffenson B.J."/>
            <person name="Salamov A."/>
            <person name="Sun H."/>
            <person name="Lowry S."/>
            <person name="LaButti K."/>
            <person name="Han J."/>
            <person name="Copeland A."/>
            <person name="Lindquist E."/>
            <person name="Barry K."/>
            <person name="Schmutz J."/>
            <person name="Baker S.E."/>
            <person name="Ciuffetti L.M."/>
            <person name="Grigoriev I.V."/>
            <person name="Zhong S."/>
            <person name="Turgeon B.G."/>
        </authorList>
    </citation>
    <scope>NUCLEOTIDE SEQUENCE [LARGE SCALE GENOMIC DNA]</scope>
    <source>
        <strain evidence="1 2">FI3</strain>
    </source>
</reference>
<dbReference type="GeneID" id="26258992"/>
<evidence type="ECO:0000313" key="1">
    <source>
        <dbReference type="EMBL" id="EUN30985.1"/>
    </source>
</evidence>
<dbReference type="HOGENOM" id="CLU_3124731_0_0_1"/>
<sequence>MPSWFDFILSIGTLPRYSHEQWTLSLRMTILQLYSVPQDRPAIYSWPYSL</sequence>
<dbReference type="AlphaFoldDB" id="W7EYK3"/>
<name>W7EYK3_BIPV3</name>
<proteinExistence type="predicted"/>
<evidence type="ECO:0000313" key="2">
    <source>
        <dbReference type="Proteomes" id="UP000054337"/>
    </source>
</evidence>
<dbReference type="Proteomes" id="UP000054337">
    <property type="component" value="Unassembled WGS sequence"/>
</dbReference>
<keyword evidence="2" id="KW-1185">Reference proteome</keyword>
<dbReference type="RefSeq" id="XP_014560561.1">
    <property type="nucleotide sequence ID" value="XM_014705075.1"/>
</dbReference>
<organism evidence="1 2">
    <name type="scientific">Bipolaris victoriae (strain FI3)</name>
    <name type="common">Victoria blight of oats agent</name>
    <name type="synonym">Cochliobolus victoriae</name>
    <dbReference type="NCBI Taxonomy" id="930091"/>
    <lineage>
        <taxon>Eukaryota</taxon>
        <taxon>Fungi</taxon>
        <taxon>Dikarya</taxon>
        <taxon>Ascomycota</taxon>
        <taxon>Pezizomycotina</taxon>
        <taxon>Dothideomycetes</taxon>
        <taxon>Pleosporomycetidae</taxon>
        <taxon>Pleosporales</taxon>
        <taxon>Pleosporineae</taxon>
        <taxon>Pleosporaceae</taxon>
        <taxon>Bipolaris</taxon>
    </lineage>
</organism>
<dbReference type="EMBL" id="KI968702">
    <property type="protein sequence ID" value="EUN30985.1"/>
    <property type="molecule type" value="Genomic_DNA"/>
</dbReference>
<gene>
    <name evidence="1" type="ORF">COCVIDRAFT_89277</name>
</gene>
<protein>
    <submittedName>
        <fullName evidence="1">Uncharacterized protein</fullName>
    </submittedName>
</protein>